<evidence type="ECO:0000259" key="3">
    <source>
        <dbReference type="SMART" id="SM00939"/>
    </source>
</evidence>
<sequence>MAIRRSLLTMAVAVVASLGALAVPASAAPTALRSDPIYSYANAVRETVWVDTGLTAPNGSRVRVATDIIRPREATGRVPVIMDASPYYTTLGRGNESQKKVYDSAGKPVQFPLHYDNYFVPRGYAVALVDLSGTARSNGCVDIGGRSEIASAKSVIDWLNGRATGYTSATGSTTATASWSTGAVGMIGKSWDGTIANGVAATGVDGLKTIVPIGAISSWYDYYRASGATFTSGSPAGLAQVVENSAGASNCGSVKTTLTNGSPSSGDYTALYRERDYVLNASKVKASVFVVHGLNDLNVKTINFGQWWNALPATVERKIWLSQTGHVDPFDYRRSVWVDTLHRWFDHYLLGIDNGVEREPASTVEQRPDVWKDDPSWPLATSPTTLRLRPGSTAGVGTLGTTAPPAGTVASLTDNRTSSYDWINNPTTTSSARVVYRTEALGADVRVSGTSQITVTVTPSQSAARVSAVLVDYGSSTIRNYRTSGEGIRTLTTRSCWGESTTGDSACYLDTAANNTTVSQNIIARGWADLGHYAGLDTRRTLTAGTPYTITFNLASTDQLIPAGHRLALVIGSTDSSFISSAGTNPRLTIDLAKTSVRIPLVGSI</sequence>
<evidence type="ECO:0000313" key="5">
    <source>
        <dbReference type="Proteomes" id="UP001205185"/>
    </source>
</evidence>
<protein>
    <submittedName>
        <fullName evidence="4">X-Pro dipeptidyl-peptidase</fullName>
    </submittedName>
</protein>
<feature type="chain" id="PRO_5046781017" evidence="2">
    <location>
        <begin position="28"/>
        <end position="605"/>
    </location>
</feature>
<dbReference type="SUPFAM" id="SSF49785">
    <property type="entry name" value="Galactose-binding domain-like"/>
    <property type="match status" value="1"/>
</dbReference>
<dbReference type="InterPro" id="IPR006311">
    <property type="entry name" value="TAT_signal"/>
</dbReference>
<organism evidence="4 5">
    <name type="scientific">Actinokineospora diospyrosa</name>
    <dbReference type="NCBI Taxonomy" id="103728"/>
    <lineage>
        <taxon>Bacteria</taxon>
        <taxon>Bacillati</taxon>
        <taxon>Actinomycetota</taxon>
        <taxon>Actinomycetes</taxon>
        <taxon>Pseudonocardiales</taxon>
        <taxon>Pseudonocardiaceae</taxon>
        <taxon>Actinokineospora</taxon>
    </lineage>
</organism>
<dbReference type="SUPFAM" id="SSF53474">
    <property type="entry name" value="alpha/beta-Hydrolases"/>
    <property type="match status" value="1"/>
</dbReference>
<evidence type="ECO:0000256" key="1">
    <source>
        <dbReference type="ARBA" id="ARBA00022801"/>
    </source>
</evidence>
<dbReference type="EMBL" id="JAMTCO010000012">
    <property type="protein sequence ID" value="MCP2272333.1"/>
    <property type="molecule type" value="Genomic_DNA"/>
</dbReference>
<gene>
    <name evidence="4" type="ORF">LV75_004859</name>
</gene>
<dbReference type="SMART" id="SM00939">
    <property type="entry name" value="PepX_C"/>
    <property type="match status" value="1"/>
</dbReference>
<keyword evidence="5" id="KW-1185">Reference proteome</keyword>
<dbReference type="Gene3D" id="3.40.50.1820">
    <property type="entry name" value="alpha/beta hydrolase"/>
    <property type="match status" value="2"/>
</dbReference>
<dbReference type="InterPro" id="IPR000383">
    <property type="entry name" value="Xaa-Pro-like_dom"/>
</dbReference>
<feature type="domain" description="Xaa-Pro dipeptidyl-peptidase C-terminal" evidence="3">
    <location>
        <begin position="342"/>
        <end position="598"/>
    </location>
</feature>
<proteinExistence type="predicted"/>
<evidence type="ECO:0000256" key="2">
    <source>
        <dbReference type="SAM" id="SignalP"/>
    </source>
</evidence>
<dbReference type="InterPro" id="IPR013736">
    <property type="entry name" value="Xaa-Pro_dipept_C"/>
</dbReference>
<name>A0ABT1II66_9PSEU</name>
<feature type="signal peptide" evidence="2">
    <location>
        <begin position="1"/>
        <end position="27"/>
    </location>
</feature>
<keyword evidence="2" id="KW-0732">Signal</keyword>
<evidence type="ECO:0000313" key="4">
    <source>
        <dbReference type="EMBL" id="MCP2272333.1"/>
    </source>
</evidence>
<keyword evidence="1" id="KW-0378">Hydrolase</keyword>
<dbReference type="Proteomes" id="UP001205185">
    <property type="component" value="Unassembled WGS sequence"/>
</dbReference>
<dbReference type="NCBIfam" id="NF003780">
    <property type="entry name" value="PRK05371.1-1"/>
    <property type="match status" value="1"/>
</dbReference>
<dbReference type="NCBIfam" id="TIGR00976">
    <property type="entry name" value="CocE_NonD"/>
    <property type="match status" value="1"/>
</dbReference>
<dbReference type="InterPro" id="IPR005674">
    <property type="entry name" value="CocE/Ser_esterase"/>
</dbReference>
<dbReference type="Gene3D" id="2.60.120.260">
    <property type="entry name" value="Galactose-binding domain-like"/>
    <property type="match status" value="1"/>
</dbReference>
<dbReference type="Pfam" id="PF08530">
    <property type="entry name" value="PepX_C"/>
    <property type="match status" value="1"/>
</dbReference>
<dbReference type="RefSeq" id="WP_253889257.1">
    <property type="nucleotide sequence ID" value="NZ_BAAAVB010000001.1"/>
</dbReference>
<dbReference type="InterPro" id="IPR008979">
    <property type="entry name" value="Galactose-bd-like_sf"/>
</dbReference>
<accession>A0ABT1II66</accession>
<dbReference type="PROSITE" id="PS51318">
    <property type="entry name" value="TAT"/>
    <property type="match status" value="1"/>
</dbReference>
<reference evidence="4 5" key="1">
    <citation type="submission" date="2022-06" db="EMBL/GenBank/DDBJ databases">
        <title>Genomic Encyclopedia of Archaeal and Bacterial Type Strains, Phase II (KMG-II): from individual species to whole genera.</title>
        <authorList>
            <person name="Goeker M."/>
        </authorList>
    </citation>
    <scope>NUCLEOTIDE SEQUENCE [LARGE SCALE GENOMIC DNA]</scope>
    <source>
        <strain evidence="4 5">DSM 44255</strain>
    </source>
</reference>
<dbReference type="Pfam" id="PF02129">
    <property type="entry name" value="Peptidase_S15"/>
    <property type="match status" value="1"/>
</dbReference>
<comment type="caution">
    <text evidence="4">The sequence shown here is derived from an EMBL/GenBank/DDBJ whole genome shotgun (WGS) entry which is preliminary data.</text>
</comment>
<dbReference type="InterPro" id="IPR029058">
    <property type="entry name" value="AB_hydrolase_fold"/>
</dbReference>